<dbReference type="Gene3D" id="3.30.310.50">
    <property type="entry name" value="Alpha-D-phosphohexomutase, C-terminal domain"/>
    <property type="match status" value="1"/>
</dbReference>
<dbReference type="GO" id="GO:0046872">
    <property type="term" value="F:metal ion binding"/>
    <property type="evidence" value="ECO:0007669"/>
    <property type="project" value="UniProtKB-KW"/>
</dbReference>
<feature type="domain" description="Alpha-D-phosphohexomutase alpha/beta/alpha" evidence="8">
    <location>
        <begin position="34"/>
        <end position="148"/>
    </location>
</feature>
<dbReference type="OrthoDB" id="9803322at2"/>
<dbReference type="SUPFAM" id="SSF53738">
    <property type="entry name" value="Phosphoglucomutase, first 3 domains"/>
    <property type="match status" value="3"/>
</dbReference>
<organism evidence="11 12">
    <name type="scientific">Brevibacterium siliguriense</name>
    <dbReference type="NCBI Taxonomy" id="1136497"/>
    <lineage>
        <taxon>Bacteria</taxon>
        <taxon>Bacillati</taxon>
        <taxon>Actinomycetota</taxon>
        <taxon>Actinomycetes</taxon>
        <taxon>Micrococcales</taxon>
        <taxon>Brevibacteriaceae</taxon>
        <taxon>Brevibacterium</taxon>
    </lineage>
</organism>
<keyword evidence="5" id="KW-0460">Magnesium</keyword>
<evidence type="ECO:0000259" key="7">
    <source>
        <dbReference type="Pfam" id="PF00408"/>
    </source>
</evidence>
<dbReference type="InterPro" id="IPR005844">
    <property type="entry name" value="A-D-PHexomutase_a/b/a-I"/>
</dbReference>
<dbReference type="Pfam" id="PF00408">
    <property type="entry name" value="PGM_PMM_IV"/>
    <property type="match status" value="1"/>
</dbReference>
<dbReference type="AlphaFoldDB" id="A0A1H1VUR8"/>
<dbReference type="RefSeq" id="WP_092014989.1">
    <property type="nucleotide sequence ID" value="NZ_LT629766.1"/>
</dbReference>
<name>A0A1H1VUR8_9MICO</name>
<dbReference type="InterPro" id="IPR036900">
    <property type="entry name" value="A-D-PHexomutase_C_sf"/>
</dbReference>
<dbReference type="PANTHER" id="PTHR43771:SF1">
    <property type="entry name" value="PHOSPHOMANNOMUTASE"/>
    <property type="match status" value="1"/>
</dbReference>
<keyword evidence="6" id="KW-0413">Isomerase</keyword>
<dbReference type="Gene3D" id="3.40.120.10">
    <property type="entry name" value="Alpha-D-Glucose-1,6-Bisphosphate, subunit A, domain 3"/>
    <property type="match status" value="3"/>
</dbReference>
<dbReference type="InterPro" id="IPR005845">
    <property type="entry name" value="A-D-PHexomutase_a/b/a-II"/>
</dbReference>
<protein>
    <submittedName>
        <fullName evidence="11">Phosphomannomutase</fullName>
    </submittedName>
</protein>
<reference evidence="12" key="1">
    <citation type="submission" date="2016-10" db="EMBL/GenBank/DDBJ databases">
        <authorList>
            <person name="Varghese N."/>
            <person name="Submissions S."/>
        </authorList>
    </citation>
    <scope>NUCLEOTIDE SEQUENCE [LARGE SCALE GENOMIC DNA]</scope>
    <source>
        <strain evidence="12">DSM 23676</strain>
    </source>
</reference>
<dbReference type="EMBL" id="LT629766">
    <property type="protein sequence ID" value="SDS88425.1"/>
    <property type="molecule type" value="Genomic_DNA"/>
</dbReference>
<dbReference type="InterPro" id="IPR005843">
    <property type="entry name" value="A-D-PHexomutase_C"/>
</dbReference>
<evidence type="ECO:0000259" key="8">
    <source>
        <dbReference type="Pfam" id="PF02878"/>
    </source>
</evidence>
<dbReference type="PANTHER" id="PTHR43771">
    <property type="entry name" value="PHOSPHOMANNOMUTASE"/>
    <property type="match status" value="1"/>
</dbReference>
<dbReference type="GO" id="GO:0005975">
    <property type="term" value="P:carbohydrate metabolic process"/>
    <property type="evidence" value="ECO:0007669"/>
    <property type="project" value="InterPro"/>
</dbReference>
<comment type="similarity">
    <text evidence="2">Belongs to the phosphohexose mutase family.</text>
</comment>
<feature type="domain" description="Alpha-D-phosphohexomutase alpha/beta/alpha" evidence="10">
    <location>
        <begin position="299"/>
        <end position="408"/>
    </location>
</feature>
<dbReference type="InterPro" id="IPR016055">
    <property type="entry name" value="A-D-PHexomutase_a/b/a-I/II/III"/>
</dbReference>
<evidence type="ECO:0000259" key="10">
    <source>
        <dbReference type="Pfam" id="PF02880"/>
    </source>
</evidence>
<evidence type="ECO:0000256" key="6">
    <source>
        <dbReference type="ARBA" id="ARBA00023235"/>
    </source>
</evidence>
<proteinExistence type="inferred from homology"/>
<dbReference type="Pfam" id="PF02878">
    <property type="entry name" value="PGM_PMM_I"/>
    <property type="match status" value="1"/>
</dbReference>
<dbReference type="Proteomes" id="UP000199597">
    <property type="component" value="Chromosome I"/>
</dbReference>
<evidence type="ECO:0000256" key="4">
    <source>
        <dbReference type="ARBA" id="ARBA00022723"/>
    </source>
</evidence>
<feature type="domain" description="Alpha-D-phosphohexomutase alpha/beta/alpha" evidence="9">
    <location>
        <begin position="185"/>
        <end position="290"/>
    </location>
</feature>
<comment type="cofactor">
    <cofactor evidence="1">
        <name>Mg(2+)</name>
        <dbReference type="ChEBI" id="CHEBI:18420"/>
    </cofactor>
</comment>
<evidence type="ECO:0000313" key="11">
    <source>
        <dbReference type="EMBL" id="SDS88425.1"/>
    </source>
</evidence>
<dbReference type="Pfam" id="PF02879">
    <property type="entry name" value="PGM_PMM_II"/>
    <property type="match status" value="1"/>
</dbReference>
<dbReference type="InterPro" id="IPR005846">
    <property type="entry name" value="A-D-PHexomutase_a/b/a-III"/>
</dbReference>
<sequence length="494" mass="52039">MSHSEPRPTGGDPAPQILTDSELGRARTAALDAAVGAYDIRGRIPDQLDEDILFALGWATALTMAEIHSIAEVVIGHDMRPSSPGFAHSFAAGVDAAGSKAVLLGLCSTDQLYFASGIFDLPGAMITASHNPADYNGIKICGPRAAGVSLASGLSRIRELAITAPQNDGRSVVEDENAASRMREQYAARIRELTRVDEVTGLTIVLDAGNGMAGRLLGEIFGTDAGAASVPFDVIGLFTELDGTFPNHEANPLKPENLVDAARAVVDNGADLGLVFDGDADRCFFIDETGATMSASAVGALVAEREIARARALGDDRPTVIHNLITSRSVAETITAAGGRALRSKVGHSGIKTLMRETGAVFACEHSAHFYFDEFFGADSGMLAACHLIAALAESQAPASRLVADYDRFVQSGEINFTVSDPDAVLADFVAHAADFPESTVDDLDGIGLQGSDWWVNLRKSNTEPLIRLNVEAADAAQVDALTRQVSEFVTTRA</sequence>
<accession>A0A1H1VUR8</accession>
<gene>
    <name evidence="11" type="ORF">SAMN04489752_2762</name>
</gene>
<evidence type="ECO:0000256" key="5">
    <source>
        <dbReference type="ARBA" id="ARBA00022842"/>
    </source>
</evidence>
<dbReference type="Pfam" id="PF02880">
    <property type="entry name" value="PGM_PMM_III"/>
    <property type="match status" value="1"/>
</dbReference>
<dbReference type="SUPFAM" id="SSF55957">
    <property type="entry name" value="Phosphoglucomutase, C-terminal domain"/>
    <property type="match status" value="1"/>
</dbReference>
<evidence type="ECO:0000256" key="1">
    <source>
        <dbReference type="ARBA" id="ARBA00001946"/>
    </source>
</evidence>
<evidence type="ECO:0000256" key="3">
    <source>
        <dbReference type="ARBA" id="ARBA00022553"/>
    </source>
</evidence>
<keyword evidence="3" id="KW-0597">Phosphoprotein</keyword>
<dbReference type="CDD" id="cd03089">
    <property type="entry name" value="PMM_PGM"/>
    <property type="match status" value="1"/>
</dbReference>
<dbReference type="GO" id="GO:0016868">
    <property type="term" value="F:intramolecular phosphotransferase activity"/>
    <property type="evidence" value="ECO:0007669"/>
    <property type="project" value="InterPro"/>
</dbReference>
<dbReference type="STRING" id="1136497.SAMN04489752_2762"/>
<dbReference type="PRINTS" id="PR00509">
    <property type="entry name" value="PGMPMM"/>
</dbReference>
<evidence type="ECO:0000313" key="12">
    <source>
        <dbReference type="Proteomes" id="UP000199597"/>
    </source>
</evidence>
<evidence type="ECO:0000259" key="9">
    <source>
        <dbReference type="Pfam" id="PF02879"/>
    </source>
</evidence>
<dbReference type="InterPro" id="IPR005841">
    <property type="entry name" value="Alpha-D-phosphohexomutase_SF"/>
</dbReference>
<keyword evidence="12" id="KW-1185">Reference proteome</keyword>
<evidence type="ECO:0000256" key="2">
    <source>
        <dbReference type="ARBA" id="ARBA00010231"/>
    </source>
</evidence>
<feature type="domain" description="Alpha-D-phosphohexomutase C-terminal" evidence="7">
    <location>
        <begin position="414"/>
        <end position="486"/>
    </location>
</feature>
<keyword evidence="4" id="KW-0479">Metal-binding</keyword>